<dbReference type="PANTHER" id="PTHR12728:SF0">
    <property type="entry name" value="RIBOSOME PRODUCTION FACTOR 2 HOMOLOG"/>
    <property type="match status" value="1"/>
</dbReference>
<dbReference type="InterPro" id="IPR007109">
    <property type="entry name" value="Brix"/>
</dbReference>
<organism evidence="7 8">
    <name type="scientific">Podospora australis</name>
    <dbReference type="NCBI Taxonomy" id="1536484"/>
    <lineage>
        <taxon>Eukaryota</taxon>
        <taxon>Fungi</taxon>
        <taxon>Dikarya</taxon>
        <taxon>Ascomycota</taxon>
        <taxon>Pezizomycotina</taxon>
        <taxon>Sordariomycetes</taxon>
        <taxon>Sordariomycetidae</taxon>
        <taxon>Sordariales</taxon>
        <taxon>Podosporaceae</taxon>
        <taxon>Podospora</taxon>
    </lineage>
</organism>
<evidence type="ECO:0000256" key="1">
    <source>
        <dbReference type="ARBA" id="ARBA00004604"/>
    </source>
</evidence>
<evidence type="ECO:0000256" key="5">
    <source>
        <dbReference type="SAM" id="MobiDB-lite"/>
    </source>
</evidence>
<dbReference type="GO" id="GO:0019843">
    <property type="term" value="F:rRNA binding"/>
    <property type="evidence" value="ECO:0007669"/>
    <property type="project" value="UniProtKB-UniRule"/>
</dbReference>
<feature type="domain" description="Brix" evidence="6">
    <location>
        <begin position="28"/>
        <end position="248"/>
    </location>
</feature>
<dbReference type="GO" id="GO:0005730">
    <property type="term" value="C:nucleolus"/>
    <property type="evidence" value="ECO:0007669"/>
    <property type="project" value="UniProtKB-SubCell"/>
</dbReference>
<dbReference type="Proteomes" id="UP001302126">
    <property type="component" value="Unassembled WGS sequence"/>
</dbReference>
<dbReference type="Pfam" id="PF04427">
    <property type="entry name" value="Brix"/>
    <property type="match status" value="1"/>
</dbReference>
<dbReference type="AlphaFoldDB" id="A0AAN7AH90"/>
<dbReference type="PROSITE" id="PS50833">
    <property type="entry name" value="BRIX"/>
    <property type="match status" value="1"/>
</dbReference>
<evidence type="ECO:0000256" key="3">
    <source>
        <dbReference type="ARBA" id="ARBA00023242"/>
    </source>
</evidence>
<feature type="region of interest" description="Disordered" evidence="5">
    <location>
        <begin position="1"/>
        <end position="22"/>
    </location>
</feature>
<dbReference type="EMBL" id="MU864387">
    <property type="protein sequence ID" value="KAK4188556.1"/>
    <property type="molecule type" value="Genomic_DNA"/>
</dbReference>
<dbReference type="InterPro" id="IPR039770">
    <property type="entry name" value="Rpf2"/>
</dbReference>
<evidence type="ECO:0000313" key="7">
    <source>
        <dbReference type="EMBL" id="KAK4188556.1"/>
    </source>
</evidence>
<name>A0AAN7AH90_9PEZI</name>
<comment type="caution">
    <text evidence="7">The sequence shown here is derived from an EMBL/GenBank/DDBJ whole genome shotgun (WGS) entry which is preliminary data.</text>
</comment>
<evidence type="ECO:0000259" key="6">
    <source>
        <dbReference type="PROSITE" id="PS50833"/>
    </source>
</evidence>
<feature type="compositionally biased region" description="Basic residues" evidence="5">
    <location>
        <begin position="1"/>
        <end position="13"/>
    </location>
</feature>
<evidence type="ECO:0000313" key="8">
    <source>
        <dbReference type="Proteomes" id="UP001302126"/>
    </source>
</evidence>
<gene>
    <name evidence="7" type="ORF">QBC35DRAFT_496208</name>
</gene>
<protein>
    <recommendedName>
        <fullName evidence="4">Ribosome production factor 2 homolog</fullName>
    </recommendedName>
    <alternativeName>
        <fullName evidence="4">Ribosome biogenesis protein RPF2 homolog</fullName>
    </alternativeName>
</protein>
<dbReference type="GO" id="GO:0000027">
    <property type="term" value="P:ribosomal large subunit assembly"/>
    <property type="evidence" value="ECO:0007669"/>
    <property type="project" value="InterPro"/>
</dbReference>
<sequence length="326" mass="37360">MLRQVKPRTARSKRALEKRAPKAVENPKKALFLRGTTCSQITQDAMQDLFALRQTHAKRFHKKNPLHPFEDASSLSFFSEKNDCSLLLFGSSNKKRPHAITFARTFDYKMLDMLEFILDGESFRSISQFKTKKVPVGTRPLMVFAGTAFESPVPNAFTMAKSMLLDFFRGDATDKIDVEGLQFVVVVTADEPTATENPEDPSSKPVLRLRVYTIRTKRSGQKLPRVELEEHGPRMDFRLGRVQEPDSDMLKEALRKAKTNEERTKKNISTDIMGDKLGRIHMGKLDLSELQTRKMKGLKRERDQRSPDEEETVFEEEPKPKRKAKA</sequence>
<dbReference type="SMART" id="SM00879">
    <property type="entry name" value="Brix"/>
    <property type="match status" value="1"/>
</dbReference>
<feature type="region of interest" description="Disordered" evidence="5">
    <location>
        <begin position="291"/>
        <end position="326"/>
    </location>
</feature>
<evidence type="ECO:0000256" key="4">
    <source>
        <dbReference type="RuleBase" id="RU367086"/>
    </source>
</evidence>
<reference evidence="7" key="1">
    <citation type="journal article" date="2023" name="Mol. Phylogenet. Evol.">
        <title>Genome-scale phylogeny and comparative genomics of the fungal order Sordariales.</title>
        <authorList>
            <person name="Hensen N."/>
            <person name="Bonometti L."/>
            <person name="Westerberg I."/>
            <person name="Brannstrom I.O."/>
            <person name="Guillou S."/>
            <person name="Cros-Aarteil S."/>
            <person name="Calhoun S."/>
            <person name="Haridas S."/>
            <person name="Kuo A."/>
            <person name="Mondo S."/>
            <person name="Pangilinan J."/>
            <person name="Riley R."/>
            <person name="LaButti K."/>
            <person name="Andreopoulos B."/>
            <person name="Lipzen A."/>
            <person name="Chen C."/>
            <person name="Yan M."/>
            <person name="Daum C."/>
            <person name="Ng V."/>
            <person name="Clum A."/>
            <person name="Steindorff A."/>
            <person name="Ohm R.A."/>
            <person name="Martin F."/>
            <person name="Silar P."/>
            <person name="Natvig D.O."/>
            <person name="Lalanne C."/>
            <person name="Gautier V."/>
            <person name="Ament-Velasquez S.L."/>
            <person name="Kruys A."/>
            <person name="Hutchinson M.I."/>
            <person name="Powell A.J."/>
            <person name="Barry K."/>
            <person name="Miller A.N."/>
            <person name="Grigoriev I.V."/>
            <person name="Debuchy R."/>
            <person name="Gladieux P."/>
            <person name="Hiltunen Thoren M."/>
            <person name="Johannesson H."/>
        </authorList>
    </citation>
    <scope>NUCLEOTIDE SEQUENCE</scope>
    <source>
        <strain evidence="7">PSN309</strain>
    </source>
</reference>
<dbReference type="GO" id="GO:0000463">
    <property type="term" value="P:maturation of LSU-rRNA from tricistronic rRNA transcript (SSU-rRNA, 5.8S rRNA, LSU-rRNA)"/>
    <property type="evidence" value="ECO:0007669"/>
    <property type="project" value="TreeGrafter"/>
</dbReference>
<proteinExistence type="inferred from homology"/>
<comment type="similarity">
    <text evidence="2 4">Belongs to the RPF2 family.</text>
</comment>
<reference evidence="7" key="2">
    <citation type="submission" date="2023-05" db="EMBL/GenBank/DDBJ databases">
        <authorList>
            <consortium name="Lawrence Berkeley National Laboratory"/>
            <person name="Steindorff A."/>
            <person name="Hensen N."/>
            <person name="Bonometti L."/>
            <person name="Westerberg I."/>
            <person name="Brannstrom I.O."/>
            <person name="Guillou S."/>
            <person name="Cros-Aarteil S."/>
            <person name="Calhoun S."/>
            <person name="Haridas S."/>
            <person name="Kuo A."/>
            <person name="Mondo S."/>
            <person name="Pangilinan J."/>
            <person name="Riley R."/>
            <person name="Labutti K."/>
            <person name="Andreopoulos B."/>
            <person name="Lipzen A."/>
            <person name="Chen C."/>
            <person name="Yanf M."/>
            <person name="Daum C."/>
            <person name="Ng V."/>
            <person name="Clum A."/>
            <person name="Ohm R."/>
            <person name="Martin F."/>
            <person name="Silar P."/>
            <person name="Natvig D."/>
            <person name="Lalanne C."/>
            <person name="Gautier V."/>
            <person name="Ament-Velasquez S.L."/>
            <person name="Kruys A."/>
            <person name="Hutchinson M.I."/>
            <person name="Powell A.J."/>
            <person name="Barry K."/>
            <person name="Miller A.N."/>
            <person name="Grigoriev I.V."/>
            <person name="Debuchy R."/>
            <person name="Gladieux P."/>
            <person name="Thoren M.H."/>
            <person name="Johannesson H."/>
        </authorList>
    </citation>
    <scope>NUCLEOTIDE SEQUENCE</scope>
    <source>
        <strain evidence="7">PSN309</strain>
    </source>
</reference>
<dbReference type="PANTHER" id="PTHR12728">
    <property type="entry name" value="BRIX DOMAIN CONTAINING PROTEIN"/>
    <property type="match status" value="1"/>
</dbReference>
<evidence type="ECO:0000256" key="2">
    <source>
        <dbReference type="ARBA" id="ARBA00010782"/>
    </source>
</evidence>
<feature type="compositionally biased region" description="Basic and acidic residues" evidence="5">
    <location>
        <begin position="298"/>
        <end position="307"/>
    </location>
</feature>
<comment type="subcellular location">
    <subcellularLocation>
        <location evidence="1 4">Nucleus</location>
        <location evidence="1 4">Nucleolus</location>
    </subcellularLocation>
</comment>
<keyword evidence="8" id="KW-1185">Reference proteome</keyword>
<accession>A0AAN7AH90</accession>
<keyword evidence="3 4" id="KW-0539">Nucleus</keyword>